<keyword evidence="5" id="KW-1005">Bacterial flagellum biogenesis</keyword>
<evidence type="ECO:0000313" key="6">
    <source>
        <dbReference type="EMBL" id="PWU69303.1"/>
    </source>
</evidence>
<sequence length="76" mass="8504">MLVLTRKSNEAIKIGEDIEIKILEVDGEQVKIGISAPRDVDIHRQEVYESIQAENSDAANLSDSIIDLLKKNNKNN</sequence>
<accession>A0A317L179</accession>
<keyword evidence="2 5" id="KW-0678">Repressor</keyword>
<dbReference type="GO" id="GO:0005829">
    <property type="term" value="C:cytosol"/>
    <property type="evidence" value="ECO:0007669"/>
    <property type="project" value="TreeGrafter"/>
</dbReference>
<dbReference type="GO" id="GO:0048027">
    <property type="term" value="F:mRNA 5'-UTR binding"/>
    <property type="evidence" value="ECO:0007669"/>
    <property type="project" value="UniProtKB-UniRule"/>
</dbReference>
<dbReference type="InterPro" id="IPR003751">
    <property type="entry name" value="CsrA"/>
</dbReference>
<dbReference type="RefSeq" id="WP_054787088.1">
    <property type="nucleotide sequence ID" value="NZ_JAJUIE010000064.1"/>
</dbReference>
<dbReference type="GO" id="GO:0006109">
    <property type="term" value="P:regulation of carbohydrate metabolic process"/>
    <property type="evidence" value="ECO:0007669"/>
    <property type="project" value="InterPro"/>
</dbReference>
<dbReference type="InterPro" id="IPR036107">
    <property type="entry name" value="CsrA_sf"/>
</dbReference>
<name>A0A317L179_9BACI</name>
<evidence type="ECO:0000256" key="3">
    <source>
        <dbReference type="ARBA" id="ARBA00022845"/>
    </source>
</evidence>
<reference evidence="6 7" key="1">
    <citation type="submission" date="2018-05" db="EMBL/GenBank/DDBJ databases">
        <title>Genomic analysis of Gracilibacillus dipsosauri DD1 reveals novel features of a salt-tolerant amylase.</title>
        <authorList>
            <person name="Deutch C.E."/>
            <person name="Yang S."/>
        </authorList>
    </citation>
    <scope>NUCLEOTIDE SEQUENCE [LARGE SCALE GENOMIC DNA]</scope>
    <source>
        <strain evidence="6 7">DD1</strain>
    </source>
</reference>
<keyword evidence="3 5" id="KW-0810">Translation regulation</keyword>
<comment type="caution">
    <text evidence="6">The sequence shown here is derived from an EMBL/GenBank/DDBJ whole genome shotgun (WGS) entry which is preliminary data.</text>
</comment>
<dbReference type="GO" id="GO:0045947">
    <property type="term" value="P:negative regulation of translational initiation"/>
    <property type="evidence" value="ECO:0007669"/>
    <property type="project" value="UniProtKB-UniRule"/>
</dbReference>
<dbReference type="NCBIfam" id="TIGR00202">
    <property type="entry name" value="csrA"/>
    <property type="match status" value="1"/>
</dbReference>
<keyword evidence="4 5" id="KW-0694">RNA-binding</keyword>
<evidence type="ECO:0000313" key="7">
    <source>
        <dbReference type="Proteomes" id="UP000245624"/>
    </source>
</evidence>
<organism evidence="6 7">
    <name type="scientific">Gracilibacillus dipsosauri</name>
    <dbReference type="NCBI Taxonomy" id="178340"/>
    <lineage>
        <taxon>Bacteria</taxon>
        <taxon>Bacillati</taxon>
        <taxon>Bacillota</taxon>
        <taxon>Bacilli</taxon>
        <taxon>Bacillales</taxon>
        <taxon>Bacillaceae</taxon>
        <taxon>Gracilibacillus</taxon>
    </lineage>
</organism>
<comment type="function">
    <text evidence="5">A translational regulator that binds mRNA to regulate translation initiation and/or mRNA stability. Usually binds in the 5'-UTR at or near the Shine-Dalgarno sequence preventing ribosome-binding, thus repressing translation. Its main target seems to be the major flagellin gene, while its function is anatagonized by FliW.</text>
</comment>
<dbReference type="FunFam" id="2.60.40.4380:FF:000002">
    <property type="entry name" value="Translational regulator CsrA"/>
    <property type="match status" value="1"/>
</dbReference>
<evidence type="ECO:0000256" key="2">
    <source>
        <dbReference type="ARBA" id="ARBA00022491"/>
    </source>
</evidence>
<dbReference type="Gene3D" id="2.60.40.4380">
    <property type="entry name" value="Translational regulator CsrA"/>
    <property type="match status" value="1"/>
</dbReference>
<dbReference type="PANTHER" id="PTHR34984:SF1">
    <property type="entry name" value="CARBON STORAGE REGULATOR"/>
    <property type="match status" value="1"/>
</dbReference>
<dbReference type="Proteomes" id="UP000245624">
    <property type="component" value="Unassembled WGS sequence"/>
</dbReference>
<comment type="subunit">
    <text evidence="5">Homodimer; the beta-strands of each monomer intercalate to form a hydrophobic core, while the alpha-helices form wings that extend away from the core.</text>
</comment>
<dbReference type="Pfam" id="PF02599">
    <property type="entry name" value="CsrA"/>
    <property type="match status" value="1"/>
</dbReference>
<evidence type="ECO:0000256" key="5">
    <source>
        <dbReference type="HAMAP-Rule" id="MF_00167"/>
    </source>
</evidence>
<evidence type="ECO:0000256" key="4">
    <source>
        <dbReference type="ARBA" id="ARBA00022884"/>
    </source>
</evidence>
<keyword evidence="1 5" id="KW-0963">Cytoplasm</keyword>
<comment type="subcellular location">
    <subcellularLocation>
        <location evidence="5">Cytoplasm</location>
    </subcellularLocation>
</comment>
<gene>
    <name evidence="5 6" type="primary">csrA</name>
    <name evidence="6" type="ORF">DLJ74_04770</name>
</gene>
<keyword evidence="7" id="KW-1185">Reference proteome</keyword>
<comment type="similarity">
    <text evidence="5">Belongs to the CsrA/RsmA family.</text>
</comment>
<proteinExistence type="inferred from homology"/>
<dbReference type="NCBIfam" id="NF002469">
    <property type="entry name" value="PRK01712.1"/>
    <property type="match status" value="1"/>
</dbReference>
<dbReference type="AlphaFoldDB" id="A0A317L179"/>
<protein>
    <recommendedName>
        <fullName evidence="5">Translational regulator CsrA</fullName>
    </recommendedName>
</protein>
<dbReference type="PANTHER" id="PTHR34984">
    <property type="entry name" value="CARBON STORAGE REGULATOR"/>
    <property type="match status" value="1"/>
</dbReference>
<evidence type="ECO:0000256" key="1">
    <source>
        <dbReference type="ARBA" id="ARBA00022490"/>
    </source>
</evidence>
<dbReference type="HAMAP" id="MF_00167">
    <property type="entry name" value="CsrA"/>
    <property type="match status" value="1"/>
</dbReference>
<dbReference type="EMBL" id="QGTD01000005">
    <property type="protein sequence ID" value="PWU69303.1"/>
    <property type="molecule type" value="Genomic_DNA"/>
</dbReference>
<dbReference type="GO" id="GO:1902208">
    <property type="term" value="P:regulation of bacterial-type flagellum assembly"/>
    <property type="evidence" value="ECO:0007669"/>
    <property type="project" value="UniProtKB-UniRule"/>
</dbReference>
<dbReference type="OrthoDB" id="9809061at2"/>
<dbReference type="GO" id="GO:0006402">
    <property type="term" value="P:mRNA catabolic process"/>
    <property type="evidence" value="ECO:0007669"/>
    <property type="project" value="InterPro"/>
</dbReference>
<dbReference type="SUPFAM" id="SSF117130">
    <property type="entry name" value="CsrA-like"/>
    <property type="match status" value="1"/>
</dbReference>
<dbReference type="GO" id="GO:0044781">
    <property type="term" value="P:bacterial-type flagellum organization"/>
    <property type="evidence" value="ECO:0007669"/>
    <property type="project" value="UniProtKB-KW"/>
</dbReference>